<dbReference type="EMBL" id="JAPZVI010000013">
    <property type="protein sequence ID" value="MCZ8403182.1"/>
    <property type="molecule type" value="Genomic_DNA"/>
</dbReference>
<evidence type="ECO:0000256" key="1">
    <source>
        <dbReference type="SAM" id="SignalP"/>
    </source>
</evidence>
<dbReference type="AlphaFoldDB" id="A0A9X3KZN4"/>
<comment type="caution">
    <text evidence="2">The sequence shown here is derived from an EMBL/GenBank/DDBJ whole genome shotgun (WGS) entry which is preliminary data.</text>
</comment>
<organism evidence="2 3">
    <name type="scientific">Alcaligenes xylosoxydans xylosoxydans</name>
    <name type="common">Achromobacter xylosoxidans</name>
    <dbReference type="NCBI Taxonomy" id="85698"/>
    <lineage>
        <taxon>Bacteria</taxon>
        <taxon>Pseudomonadati</taxon>
        <taxon>Pseudomonadota</taxon>
        <taxon>Betaproteobacteria</taxon>
        <taxon>Burkholderiales</taxon>
        <taxon>Alcaligenaceae</taxon>
        <taxon>Achromobacter</taxon>
    </lineage>
</organism>
<name>A0A9X3KZN4_ALCXX</name>
<feature type="signal peptide" evidence="1">
    <location>
        <begin position="1"/>
        <end position="19"/>
    </location>
</feature>
<evidence type="ECO:0000313" key="2">
    <source>
        <dbReference type="EMBL" id="MCZ8403182.1"/>
    </source>
</evidence>
<reference evidence="2" key="1">
    <citation type="submission" date="2022-12" db="EMBL/GenBank/DDBJ databases">
        <authorList>
            <person name="Voronina O.L."/>
            <person name="Kunda M.S."/>
            <person name="Ryzhova N."/>
            <person name="Aksenova E.I."/>
        </authorList>
    </citation>
    <scope>NUCLEOTIDE SEQUENCE</scope>
    <source>
        <strain evidence="2">SCCH136:Ach223948</strain>
    </source>
</reference>
<dbReference type="RefSeq" id="WP_131728696.1">
    <property type="nucleotide sequence ID" value="NZ_CYTI01000003.1"/>
</dbReference>
<protein>
    <submittedName>
        <fullName evidence="2">Uncharacterized protein</fullName>
    </submittedName>
</protein>
<evidence type="ECO:0000313" key="3">
    <source>
        <dbReference type="Proteomes" id="UP001141992"/>
    </source>
</evidence>
<gene>
    <name evidence="2" type="ORF">O9570_17145</name>
</gene>
<keyword evidence="1" id="KW-0732">Signal</keyword>
<feature type="chain" id="PRO_5040911728" evidence="1">
    <location>
        <begin position="20"/>
        <end position="141"/>
    </location>
</feature>
<dbReference type="Proteomes" id="UP001141992">
    <property type="component" value="Unassembled WGS sequence"/>
</dbReference>
<sequence>MKSLSAALLLLMSAGVSNAAPTYEVANGWANDFSQAISSSPMALTKPAEYRKHAQNLAALAARAEKLFGRLDYVDGPLARCTSSANYYQQTWQFQTSPLISNKGMTPQDLSRIADMAFAAGQDYRSCRDSIHDLEDKPGAK</sequence>
<proteinExistence type="predicted"/>
<accession>A0A9X3KZN4</accession>